<evidence type="ECO:0000313" key="2">
    <source>
        <dbReference type="Proteomes" id="UP000239872"/>
    </source>
</evidence>
<sequence length="98" mass="11341">MRLIPIDDIAVKKNQFFEFDPNDTKYQSSYPIPNIYPFDPYVSGDTKRPGAIIFIWTAYVRSKQLFPNYVTAAQLVYDEKFNLPKLGVDSGFKKNPNL</sequence>
<dbReference type="RefSeq" id="WP_105037566.1">
    <property type="nucleotide sequence ID" value="NZ_PPSL01000001.1"/>
</dbReference>
<keyword evidence="2" id="KW-1185">Reference proteome</keyword>
<dbReference type="EMBL" id="PPSL01000001">
    <property type="protein sequence ID" value="PQJ12683.1"/>
    <property type="molecule type" value="Genomic_DNA"/>
</dbReference>
<evidence type="ECO:0000313" key="1">
    <source>
        <dbReference type="EMBL" id="PQJ12683.1"/>
    </source>
</evidence>
<name>A0A2S7T0F1_9BACT</name>
<organism evidence="1 2">
    <name type="scientific">Flavipsychrobacter stenotrophus</name>
    <dbReference type="NCBI Taxonomy" id="2077091"/>
    <lineage>
        <taxon>Bacteria</taxon>
        <taxon>Pseudomonadati</taxon>
        <taxon>Bacteroidota</taxon>
        <taxon>Chitinophagia</taxon>
        <taxon>Chitinophagales</taxon>
        <taxon>Chitinophagaceae</taxon>
        <taxon>Flavipsychrobacter</taxon>
    </lineage>
</organism>
<dbReference type="AlphaFoldDB" id="A0A2S7T0F1"/>
<comment type="caution">
    <text evidence="1">The sequence shown here is derived from an EMBL/GenBank/DDBJ whole genome shotgun (WGS) entry which is preliminary data.</text>
</comment>
<proteinExistence type="predicted"/>
<gene>
    <name evidence="1" type="ORF">CJD36_002765</name>
</gene>
<protein>
    <submittedName>
        <fullName evidence="1">Uncharacterized protein</fullName>
    </submittedName>
</protein>
<accession>A0A2S7T0F1</accession>
<reference evidence="1 2" key="1">
    <citation type="submission" date="2018-01" db="EMBL/GenBank/DDBJ databases">
        <title>A novel member of the phylum Bacteroidetes isolated from glacier ice.</title>
        <authorList>
            <person name="Liu Q."/>
            <person name="Xin Y.-H."/>
        </authorList>
    </citation>
    <scope>NUCLEOTIDE SEQUENCE [LARGE SCALE GENOMIC DNA]</scope>
    <source>
        <strain evidence="1 2">RB1R16</strain>
    </source>
</reference>
<dbReference type="Proteomes" id="UP000239872">
    <property type="component" value="Unassembled WGS sequence"/>
</dbReference>